<dbReference type="OrthoDB" id="9810939at2"/>
<comment type="function">
    <text evidence="7">This is one of the proteins that bind and probably mediate the attachment of the 5S RNA into the large ribosomal subunit, where it forms part of the central protuberance.</text>
</comment>
<comment type="subunit">
    <text evidence="7">Part of the 50S ribosomal subunit; part of the 5S rRNA/L5/L18/L25 subcomplex. Contacts the 5S and 23S rRNAs.</text>
</comment>
<evidence type="ECO:0000313" key="9">
    <source>
        <dbReference type="EMBL" id="GED61116.1"/>
    </source>
</evidence>
<keyword evidence="4 7" id="KW-0689">Ribosomal protein</keyword>
<evidence type="ECO:0000256" key="5">
    <source>
        <dbReference type="ARBA" id="ARBA00023274"/>
    </source>
</evidence>
<dbReference type="RefSeq" id="WP_047074697.1">
    <property type="nucleotide sequence ID" value="NZ_BJOL01000040.1"/>
</dbReference>
<dbReference type="GO" id="GO:0008097">
    <property type="term" value="F:5S rRNA binding"/>
    <property type="evidence" value="ECO:0007669"/>
    <property type="project" value="TreeGrafter"/>
</dbReference>
<dbReference type="GO" id="GO:0003735">
    <property type="term" value="F:structural constituent of ribosome"/>
    <property type="evidence" value="ECO:0007669"/>
    <property type="project" value="InterPro"/>
</dbReference>
<dbReference type="PANTHER" id="PTHR12899:SF3">
    <property type="entry name" value="LARGE RIBOSOMAL SUBUNIT PROTEIN UL18M"/>
    <property type="match status" value="1"/>
</dbReference>
<dbReference type="Pfam" id="PF00861">
    <property type="entry name" value="Ribosomal_L18p"/>
    <property type="match status" value="1"/>
</dbReference>
<dbReference type="Proteomes" id="UP000319498">
    <property type="component" value="Unassembled WGS sequence"/>
</dbReference>
<evidence type="ECO:0000256" key="7">
    <source>
        <dbReference type="HAMAP-Rule" id="MF_01337"/>
    </source>
</evidence>
<dbReference type="SUPFAM" id="SSF53137">
    <property type="entry name" value="Translational machinery components"/>
    <property type="match status" value="1"/>
</dbReference>
<evidence type="ECO:0000313" key="12">
    <source>
        <dbReference type="Proteomes" id="UP000197781"/>
    </source>
</evidence>
<gene>
    <name evidence="7 9" type="primary">rplR</name>
    <name evidence="10" type="ORF">AA984_27815</name>
    <name evidence="9" type="ORF">BFO01nite_52480</name>
    <name evidence="8" type="ORF">BP422_26600</name>
</gene>
<evidence type="ECO:0000256" key="1">
    <source>
        <dbReference type="ARBA" id="ARBA00007116"/>
    </source>
</evidence>
<evidence type="ECO:0000256" key="3">
    <source>
        <dbReference type="ARBA" id="ARBA00022884"/>
    </source>
</evidence>
<dbReference type="CDD" id="cd00432">
    <property type="entry name" value="Ribosomal_L18_L5e"/>
    <property type="match status" value="1"/>
</dbReference>
<name>A0A0H0SC10_9BACL</name>
<keyword evidence="13" id="KW-1185">Reference proteome</keyword>
<reference evidence="9 13" key="3">
    <citation type="submission" date="2019-06" db="EMBL/GenBank/DDBJ databases">
        <title>Whole genome shotgun sequence of Brevibacillus formosus NBRC 15716.</title>
        <authorList>
            <person name="Hosoyama A."/>
            <person name="Uohara A."/>
            <person name="Ohji S."/>
            <person name="Ichikawa N."/>
        </authorList>
    </citation>
    <scope>NUCLEOTIDE SEQUENCE [LARGE SCALE GENOMIC DNA]</scope>
    <source>
        <strain evidence="9 13">NBRC 15716</strain>
    </source>
</reference>
<evidence type="ECO:0000256" key="6">
    <source>
        <dbReference type="ARBA" id="ARBA00035197"/>
    </source>
</evidence>
<evidence type="ECO:0000256" key="2">
    <source>
        <dbReference type="ARBA" id="ARBA00022730"/>
    </source>
</evidence>
<organism evidence="8 12">
    <name type="scientific">Brevibacillus formosus</name>
    <dbReference type="NCBI Taxonomy" id="54913"/>
    <lineage>
        <taxon>Bacteria</taxon>
        <taxon>Bacillati</taxon>
        <taxon>Bacillota</taxon>
        <taxon>Bacilli</taxon>
        <taxon>Bacillales</taxon>
        <taxon>Paenibacillaceae</taxon>
        <taxon>Brevibacillus</taxon>
    </lineage>
</organism>
<dbReference type="GO" id="GO:0005737">
    <property type="term" value="C:cytoplasm"/>
    <property type="evidence" value="ECO:0007669"/>
    <property type="project" value="UniProtKB-ARBA"/>
</dbReference>
<sequence length="120" mass="13192">MFTKADKNKARKKRHLRIRKRVIGSTIRPRLNVFRSSKHIYAQLIDDATGVTLVSASSLDKELGLKNGANVEAATAVGTLIAKRAQEKGATEVIFDRGGYIYHGRIKALAEAAREAGLQF</sequence>
<dbReference type="InterPro" id="IPR005484">
    <property type="entry name" value="Ribosomal_uL18_bac/plant/anim"/>
</dbReference>
<evidence type="ECO:0000313" key="11">
    <source>
        <dbReference type="Proteomes" id="UP000035218"/>
    </source>
</evidence>
<dbReference type="NCBIfam" id="TIGR00060">
    <property type="entry name" value="L18_bact"/>
    <property type="match status" value="1"/>
</dbReference>
<protein>
    <recommendedName>
        <fullName evidence="6 7">Large ribosomal subunit protein uL18</fullName>
    </recommendedName>
</protein>
<keyword evidence="3 7" id="KW-0694">RNA-binding</keyword>
<dbReference type="InterPro" id="IPR004389">
    <property type="entry name" value="Ribosomal_uL18_bac-type"/>
</dbReference>
<proteinExistence type="inferred from homology"/>
<dbReference type="Gene3D" id="3.30.420.100">
    <property type="match status" value="1"/>
</dbReference>
<dbReference type="InterPro" id="IPR057268">
    <property type="entry name" value="Ribosomal_L18"/>
</dbReference>
<dbReference type="GO" id="GO:0006412">
    <property type="term" value="P:translation"/>
    <property type="evidence" value="ECO:0007669"/>
    <property type="project" value="UniProtKB-UniRule"/>
</dbReference>
<evidence type="ECO:0000256" key="4">
    <source>
        <dbReference type="ARBA" id="ARBA00022980"/>
    </source>
</evidence>
<dbReference type="GO" id="GO:1990904">
    <property type="term" value="C:ribonucleoprotein complex"/>
    <property type="evidence" value="ECO:0007669"/>
    <property type="project" value="UniProtKB-KW"/>
</dbReference>
<evidence type="ECO:0000313" key="10">
    <source>
        <dbReference type="EMBL" id="KLH95949.1"/>
    </source>
</evidence>
<accession>A0A0H0SC10</accession>
<dbReference type="GeneID" id="87588855"/>
<keyword evidence="2 7" id="KW-0699">rRNA-binding</keyword>
<dbReference type="FunFam" id="3.30.420.100:FF:000001">
    <property type="entry name" value="50S ribosomal protein L18"/>
    <property type="match status" value="1"/>
</dbReference>
<dbReference type="Proteomes" id="UP000197781">
    <property type="component" value="Chromosome"/>
</dbReference>
<dbReference type="GO" id="GO:0005840">
    <property type="term" value="C:ribosome"/>
    <property type="evidence" value="ECO:0007669"/>
    <property type="project" value="UniProtKB-KW"/>
</dbReference>
<dbReference type="EMBL" id="BJOL01000040">
    <property type="protein sequence ID" value="GED61116.1"/>
    <property type="molecule type" value="Genomic_DNA"/>
</dbReference>
<dbReference type="HAMAP" id="MF_01337_B">
    <property type="entry name" value="Ribosomal_uL18_B"/>
    <property type="match status" value="1"/>
</dbReference>
<dbReference type="PANTHER" id="PTHR12899">
    <property type="entry name" value="39S RIBOSOMAL PROTEIN L18, MITOCHONDRIAL"/>
    <property type="match status" value="1"/>
</dbReference>
<dbReference type="EMBL" id="LDCN01000014">
    <property type="protein sequence ID" value="KLH95949.1"/>
    <property type="molecule type" value="Genomic_DNA"/>
</dbReference>
<reference evidence="10 11" key="1">
    <citation type="submission" date="2015-05" db="EMBL/GenBank/DDBJ databases">
        <title>Genome sequencing project for genomic taxonomy and phylogenomics of Bacillus-like bacteria.</title>
        <authorList>
            <person name="Liu B."/>
            <person name="Wang J."/>
            <person name="Zhu Y."/>
            <person name="Liu G."/>
            <person name="Chen Q."/>
            <person name="Chen Z."/>
            <person name="Lan J."/>
            <person name="Che J."/>
            <person name="Ge C."/>
            <person name="Shi H."/>
            <person name="Pan Z."/>
            <person name="Liu X."/>
        </authorList>
    </citation>
    <scope>NUCLEOTIDE SEQUENCE [LARGE SCALE GENOMIC DNA]</scope>
    <source>
        <strain evidence="10 11">DSM 9885</strain>
    </source>
</reference>
<dbReference type="AlphaFoldDB" id="A0A0H0SC10"/>
<dbReference type="Proteomes" id="UP000035218">
    <property type="component" value="Unassembled WGS sequence"/>
</dbReference>
<evidence type="ECO:0000313" key="13">
    <source>
        <dbReference type="Proteomes" id="UP000319498"/>
    </source>
</evidence>
<dbReference type="KEGG" id="bfm:BP422_26600"/>
<keyword evidence="5 7" id="KW-0687">Ribonucleoprotein</keyword>
<reference evidence="8 12" key="2">
    <citation type="submission" date="2016-11" db="EMBL/GenBank/DDBJ databases">
        <authorList>
            <person name="Jaros S."/>
            <person name="Januszkiewicz K."/>
            <person name="Wedrychowicz H."/>
        </authorList>
    </citation>
    <scope>NUCLEOTIDE SEQUENCE [LARGE SCALE GENOMIC DNA]</scope>
    <source>
        <strain evidence="8 12">NF2</strain>
    </source>
</reference>
<evidence type="ECO:0000313" key="8">
    <source>
        <dbReference type="EMBL" id="ASJ56790.1"/>
    </source>
</evidence>
<comment type="similarity">
    <text evidence="1 7">Belongs to the universal ribosomal protein uL18 family.</text>
</comment>
<dbReference type="EMBL" id="CP018145">
    <property type="protein sequence ID" value="ASJ56790.1"/>
    <property type="molecule type" value="Genomic_DNA"/>
</dbReference>